<dbReference type="RefSeq" id="WP_213530121.1">
    <property type="nucleotide sequence ID" value="NZ_BOVJ01000142.1"/>
</dbReference>
<feature type="transmembrane region" description="Helical" evidence="1">
    <location>
        <begin position="12"/>
        <end position="32"/>
    </location>
</feature>
<protein>
    <submittedName>
        <fullName evidence="2">Uncharacterized protein</fullName>
    </submittedName>
</protein>
<accession>A0ABQ4NBR2</accession>
<feature type="transmembrane region" description="Helical" evidence="1">
    <location>
        <begin position="44"/>
        <end position="64"/>
    </location>
</feature>
<name>A0ABQ4NBR2_9BACL</name>
<evidence type="ECO:0000313" key="2">
    <source>
        <dbReference type="EMBL" id="GIQ65630.1"/>
    </source>
</evidence>
<dbReference type="Proteomes" id="UP000680304">
    <property type="component" value="Unassembled WGS sequence"/>
</dbReference>
<dbReference type="EMBL" id="BOVJ01000142">
    <property type="protein sequence ID" value="GIQ65630.1"/>
    <property type="molecule type" value="Genomic_DNA"/>
</dbReference>
<keyword evidence="1" id="KW-0812">Transmembrane</keyword>
<reference evidence="2 3" key="1">
    <citation type="submission" date="2021-04" db="EMBL/GenBank/DDBJ databases">
        <title>Draft genome sequence of Paenibacillus cisolokensis, LC2-13A.</title>
        <authorList>
            <person name="Uke A."/>
            <person name="Chhe C."/>
            <person name="Baramee S."/>
            <person name="Kosugi A."/>
        </authorList>
    </citation>
    <scope>NUCLEOTIDE SEQUENCE [LARGE SCALE GENOMIC DNA]</scope>
    <source>
        <strain evidence="2 3">LC2-13A</strain>
    </source>
</reference>
<sequence>MPLKSKISDWVILLTTILFPIGLLLLIIRFVMNAKYRHLRAGDYRVTGYCFLVWLAFISILMISDPSEGAGEAITVFLFVLGVPALIFLWVGRNKRKRWRDCTTNIISSSNCSPN</sequence>
<keyword evidence="1" id="KW-1133">Transmembrane helix</keyword>
<comment type="caution">
    <text evidence="2">The sequence shown here is derived from an EMBL/GenBank/DDBJ whole genome shotgun (WGS) entry which is preliminary data.</text>
</comment>
<gene>
    <name evidence="2" type="ORF">PACILC2_41980</name>
</gene>
<keyword evidence="3" id="KW-1185">Reference proteome</keyword>
<proteinExistence type="predicted"/>
<evidence type="ECO:0000313" key="3">
    <source>
        <dbReference type="Proteomes" id="UP000680304"/>
    </source>
</evidence>
<feature type="transmembrane region" description="Helical" evidence="1">
    <location>
        <begin position="70"/>
        <end position="91"/>
    </location>
</feature>
<evidence type="ECO:0000256" key="1">
    <source>
        <dbReference type="SAM" id="Phobius"/>
    </source>
</evidence>
<organism evidence="2 3">
    <name type="scientific">Paenibacillus cisolokensis</name>
    <dbReference type="NCBI Taxonomy" id="1658519"/>
    <lineage>
        <taxon>Bacteria</taxon>
        <taxon>Bacillati</taxon>
        <taxon>Bacillota</taxon>
        <taxon>Bacilli</taxon>
        <taxon>Bacillales</taxon>
        <taxon>Paenibacillaceae</taxon>
        <taxon>Paenibacillus</taxon>
    </lineage>
</organism>
<keyword evidence="1" id="KW-0472">Membrane</keyword>